<dbReference type="EMBL" id="JACHHY010000016">
    <property type="protein sequence ID" value="MBB5019414.1"/>
    <property type="molecule type" value="Genomic_DNA"/>
</dbReference>
<dbReference type="InterPro" id="IPR017853">
    <property type="entry name" value="GH"/>
</dbReference>
<evidence type="ECO:0000256" key="1">
    <source>
        <dbReference type="ARBA" id="ARBA00022801"/>
    </source>
</evidence>
<dbReference type="PANTHER" id="PTHR10357">
    <property type="entry name" value="ALPHA-AMYLASE FAMILY MEMBER"/>
    <property type="match status" value="1"/>
</dbReference>
<dbReference type="Gene3D" id="3.90.400.10">
    <property type="entry name" value="Oligo-1,6-glucosidase, Domain 2"/>
    <property type="match status" value="1"/>
</dbReference>
<sequence>MSVTPSRQIVYQIFPERFAIGRGLTGKEKLSQAAYQRPGNILKADWQARPAEDDAELKQCGQVFYGGDLQGITERLDYIQESGFNTLYFTPIFDAPSNHKYDAMDFFRIDPMFGDEAALKRLIAELDKRGMGLILDAVLNHVNYQHPWFLAAKRGEQPYRDFFTFDKAGNHLCWWGHPYLAELNLDNPELQSILFAGERNFLSHYLEMGITGWRFDTAQDLGMKTAERIRQSIHRRFPHAQLLGELMSYAGGWVNGRGYTGMMNYYFREAMLAWLAGDIAHQQANAAMREYYDGYGHEGSLNSWLMLGSHDTMRLRTAIPDVRLRQLAVAAQFTLPGIPLVYYGDENGMEGGNDPDCRRPMVWDEAQWERPMRDFIQTLVGIREANAALQNGKLMMLGEKQTGNALIYLRYTDVPGQLALVVLNLGDAPLRELVFIPYPHLYNSVPLRNQLAPGNEIKMGGGCIWVEAPPKGVAIYTPFEPHAHFRFYKERNLVV</sequence>
<dbReference type="GO" id="GO:0005975">
    <property type="term" value="P:carbohydrate metabolic process"/>
    <property type="evidence" value="ECO:0007669"/>
    <property type="project" value="InterPro"/>
</dbReference>
<dbReference type="RefSeq" id="WP_184040232.1">
    <property type="nucleotide sequence ID" value="NZ_JACHHY010000016.1"/>
</dbReference>
<keyword evidence="1" id="KW-0378">Hydrolase</keyword>
<evidence type="ECO:0000313" key="4">
    <source>
        <dbReference type="EMBL" id="MBB5019414.1"/>
    </source>
</evidence>
<keyword evidence="2 4" id="KW-0326">Glycosidase</keyword>
<accession>A0A840MJP1</accession>
<evidence type="ECO:0000259" key="3">
    <source>
        <dbReference type="SMART" id="SM00642"/>
    </source>
</evidence>
<reference evidence="4 5" key="1">
    <citation type="submission" date="2020-08" db="EMBL/GenBank/DDBJ databases">
        <title>Genomic Encyclopedia of Type Strains, Phase IV (KMG-IV): sequencing the most valuable type-strain genomes for metagenomic binning, comparative biology and taxonomic classification.</title>
        <authorList>
            <person name="Goeker M."/>
        </authorList>
    </citation>
    <scope>NUCLEOTIDE SEQUENCE [LARGE SCALE GENOMIC DNA]</scope>
    <source>
        <strain evidence="4 5">DSM 27165</strain>
    </source>
</reference>
<gene>
    <name evidence="4" type="ORF">HNQ59_002715</name>
</gene>
<dbReference type="GO" id="GO:0016798">
    <property type="term" value="F:hydrolase activity, acting on glycosyl bonds"/>
    <property type="evidence" value="ECO:0007669"/>
    <property type="project" value="UniProtKB-KW"/>
</dbReference>
<feature type="domain" description="Glycosyl hydrolase family 13 catalytic" evidence="3">
    <location>
        <begin position="12"/>
        <end position="383"/>
    </location>
</feature>
<evidence type="ECO:0000256" key="2">
    <source>
        <dbReference type="ARBA" id="ARBA00023295"/>
    </source>
</evidence>
<dbReference type="Proteomes" id="UP000575898">
    <property type="component" value="Unassembled WGS sequence"/>
</dbReference>
<dbReference type="CDD" id="cd11338">
    <property type="entry name" value="AmyAc_CMD"/>
    <property type="match status" value="1"/>
</dbReference>
<dbReference type="PANTHER" id="PTHR10357:SF210">
    <property type="entry name" value="MALTODEXTRIN GLUCOSIDASE"/>
    <property type="match status" value="1"/>
</dbReference>
<dbReference type="Pfam" id="PF00128">
    <property type="entry name" value="Alpha-amylase"/>
    <property type="match status" value="1"/>
</dbReference>
<keyword evidence="5" id="KW-1185">Reference proteome</keyword>
<dbReference type="AlphaFoldDB" id="A0A840MJP1"/>
<dbReference type="SMART" id="SM00642">
    <property type="entry name" value="Aamy"/>
    <property type="match status" value="1"/>
</dbReference>
<proteinExistence type="predicted"/>
<name>A0A840MJP1_9PROT</name>
<dbReference type="InterPro" id="IPR045857">
    <property type="entry name" value="O16G_dom_2"/>
</dbReference>
<dbReference type="InterPro" id="IPR006047">
    <property type="entry name" value="GH13_cat_dom"/>
</dbReference>
<evidence type="ECO:0000313" key="5">
    <source>
        <dbReference type="Proteomes" id="UP000575898"/>
    </source>
</evidence>
<comment type="caution">
    <text evidence="4">The sequence shown here is derived from an EMBL/GenBank/DDBJ whole genome shotgun (WGS) entry which is preliminary data.</text>
</comment>
<protein>
    <submittedName>
        <fullName evidence="4">Glycosidase</fullName>
    </submittedName>
</protein>
<dbReference type="Gene3D" id="3.20.20.80">
    <property type="entry name" value="Glycosidases"/>
    <property type="match status" value="1"/>
</dbReference>
<dbReference type="SUPFAM" id="SSF51445">
    <property type="entry name" value="(Trans)glycosidases"/>
    <property type="match status" value="1"/>
</dbReference>
<organism evidence="4 5">
    <name type="scientific">Chitinivorax tropicus</name>
    <dbReference type="NCBI Taxonomy" id="714531"/>
    <lineage>
        <taxon>Bacteria</taxon>
        <taxon>Pseudomonadati</taxon>
        <taxon>Pseudomonadota</taxon>
        <taxon>Betaproteobacteria</taxon>
        <taxon>Chitinivorax</taxon>
    </lineage>
</organism>